<keyword evidence="2" id="KW-0479">Metal-binding</keyword>
<evidence type="ECO:0000256" key="5">
    <source>
        <dbReference type="ARBA" id="ARBA00022801"/>
    </source>
</evidence>
<keyword evidence="13" id="KW-1185">Reference proteome</keyword>
<dbReference type="CDD" id="cd03442">
    <property type="entry name" value="BFIT_BACH"/>
    <property type="match status" value="1"/>
</dbReference>
<dbReference type="SMART" id="SM00064">
    <property type="entry name" value="FYVE"/>
    <property type="match status" value="1"/>
</dbReference>
<accession>A0A0N5CD46</accession>
<evidence type="ECO:0000256" key="3">
    <source>
        <dbReference type="ARBA" id="ARBA00022737"/>
    </source>
</evidence>
<dbReference type="PANTHER" id="PTHR12655">
    <property type="entry name" value="ACYL-COA THIOESTERASE"/>
    <property type="match status" value="1"/>
</dbReference>
<dbReference type="SUPFAM" id="SSF57903">
    <property type="entry name" value="FYVE/PHD zinc finger"/>
    <property type="match status" value="1"/>
</dbReference>
<feature type="compositionally biased region" description="Polar residues" evidence="10">
    <location>
        <begin position="194"/>
        <end position="204"/>
    </location>
</feature>
<evidence type="ECO:0000256" key="8">
    <source>
        <dbReference type="PROSITE-ProRule" id="PRU00091"/>
    </source>
</evidence>
<dbReference type="GO" id="GO:0005739">
    <property type="term" value="C:mitochondrion"/>
    <property type="evidence" value="ECO:0007669"/>
    <property type="project" value="TreeGrafter"/>
</dbReference>
<dbReference type="GO" id="GO:0006637">
    <property type="term" value="P:acyl-CoA metabolic process"/>
    <property type="evidence" value="ECO:0007669"/>
    <property type="project" value="TreeGrafter"/>
</dbReference>
<feature type="coiled-coil region" evidence="9">
    <location>
        <begin position="117"/>
        <end position="144"/>
    </location>
</feature>
<dbReference type="InterPro" id="IPR000306">
    <property type="entry name" value="Znf_FYVE"/>
</dbReference>
<evidence type="ECO:0000256" key="1">
    <source>
        <dbReference type="ARBA" id="ARBA00010458"/>
    </source>
</evidence>
<protein>
    <submittedName>
        <fullName evidence="14">FYVE-type domain-containing protein</fullName>
    </submittedName>
</protein>
<feature type="domain" description="HotDog ACOT-type" evidence="12">
    <location>
        <begin position="538"/>
        <end position="651"/>
    </location>
</feature>
<dbReference type="InterPro" id="IPR017455">
    <property type="entry name" value="Znf_FYVE-rel"/>
</dbReference>
<dbReference type="GO" id="GO:0008270">
    <property type="term" value="F:zinc ion binding"/>
    <property type="evidence" value="ECO:0007669"/>
    <property type="project" value="UniProtKB-KW"/>
</dbReference>
<evidence type="ECO:0000259" key="12">
    <source>
        <dbReference type="PROSITE" id="PS51770"/>
    </source>
</evidence>
<evidence type="ECO:0000256" key="10">
    <source>
        <dbReference type="SAM" id="MobiDB-lite"/>
    </source>
</evidence>
<evidence type="ECO:0000256" key="7">
    <source>
        <dbReference type="ARBA" id="ARBA00022946"/>
    </source>
</evidence>
<dbReference type="Pfam" id="PF01363">
    <property type="entry name" value="FYVE"/>
    <property type="match status" value="1"/>
</dbReference>
<dbReference type="STRING" id="174720.A0A0N5CD46"/>
<proteinExistence type="inferred from homology"/>
<evidence type="ECO:0000256" key="6">
    <source>
        <dbReference type="ARBA" id="ARBA00022833"/>
    </source>
</evidence>
<keyword evidence="5" id="KW-0378">Hydrolase</keyword>
<reference evidence="14" key="1">
    <citation type="submission" date="2017-02" db="UniProtKB">
        <authorList>
            <consortium name="WormBaseParasite"/>
        </authorList>
    </citation>
    <scope>IDENTIFICATION</scope>
</reference>
<evidence type="ECO:0000259" key="11">
    <source>
        <dbReference type="PROSITE" id="PS50178"/>
    </source>
</evidence>
<sequence length="683" mass="78541">MACTGCMQPFTLFRKEHGCSNCAFGFCDKCLNKKIVIEKFSSKPVTVCGPCYEKLSKKESEKNALITISDIDPVRTKSRSEPDKVVNSQKWWGDDALPPPSFRQQYSTPTSFQGKNINKAIEKTSKAEREIREIEERLAKLKNVDVEVIRNPRIMVTNEGFEPDEDDDINVEGILKELDQENITKERKNDESVWRNNSQDINTHSSSSLNKALNKLEDNIKSSVEEVEKIYNMTENELNKYRDDVNNEETKLVSKNDDNQSKNEGSKLFQENPQFDVNAIKTTYIMRSHVDEYIQNMRKRFYKLQSQGNFNDRTFKNEKLSMTSSRCQFKIPLKESEDVRRMYTSTGTKLRIGKILEDLDMFAVYLTYLYADGDIFKDRNLFDQIMTPRVVVTAAIGKLTLNEVLNKNDENLIFDGFVSYVGKSSALNIIRMYQKQGSTFKKLLECKVIMVSKDFNNVNKTLPLPPMKFESDEEKRLFDEGKKYNDEFKKLMNTNVSITAFEGFNICKKSNQSDNLLNRIDEDSLNLKPLRPFETTISKASSCNSFVAYAQSKNYHGTVFGGLLMRKGIELANITVNKFCEDTVYLCCLGNIVFRKAIDIGSVIDLSATISYVDDCYIQVRIFYEVSSIDKAFEKYTSNIMQCTFKYDGSKKLKKLHLNKINDIIIMLDGKFHLEEAKKALNA</sequence>
<dbReference type="PANTHER" id="PTHR12655:SF0">
    <property type="entry name" value="ACYL-COENZYME A THIOESTERASE 9, MITOCHONDRIAL"/>
    <property type="match status" value="1"/>
</dbReference>
<dbReference type="InterPro" id="IPR033120">
    <property type="entry name" value="HOTDOG_ACOT"/>
</dbReference>
<dbReference type="InterPro" id="IPR013083">
    <property type="entry name" value="Znf_RING/FYVE/PHD"/>
</dbReference>
<keyword evidence="6" id="KW-0862">Zinc</keyword>
<dbReference type="SUPFAM" id="SSF54637">
    <property type="entry name" value="Thioesterase/thiol ester dehydrase-isomerase"/>
    <property type="match status" value="2"/>
</dbReference>
<dbReference type="Gene3D" id="3.10.129.10">
    <property type="entry name" value="Hotdog Thioesterase"/>
    <property type="match status" value="2"/>
</dbReference>
<keyword evidence="7" id="KW-0809">Transit peptide</keyword>
<dbReference type="AlphaFoldDB" id="A0A0N5CD46"/>
<feature type="domain" description="FYVE-type" evidence="11">
    <location>
        <begin position="1"/>
        <end position="56"/>
    </location>
</feature>
<dbReference type="PROSITE" id="PS51770">
    <property type="entry name" value="HOTDOG_ACOT"/>
    <property type="match status" value="1"/>
</dbReference>
<dbReference type="InterPro" id="IPR029069">
    <property type="entry name" value="HotDog_dom_sf"/>
</dbReference>
<dbReference type="PROSITE" id="PS50178">
    <property type="entry name" value="ZF_FYVE"/>
    <property type="match status" value="1"/>
</dbReference>
<dbReference type="GO" id="GO:0047617">
    <property type="term" value="F:fatty acyl-CoA hydrolase activity"/>
    <property type="evidence" value="ECO:0007669"/>
    <property type="project" value="TreeGrafter"/>
</dbReference>
<dbReference type="WBParaSite" id="SPAL_0001579200.1">
    <property type="protein sequence ID" value="SPAL_0001579200.1"/>
    <property type="gene ID" value="SPAL_0001579200"/>
</dbReference>
<keyword evidence="3" id="KW-0677">Repeat</keyword>
<name>A0A0N5CD46_STREA</name>
<comment type="similarity">
    <text evidence="1">Belongs to the acyl coenzyme A hydrolase family.</text>
</comment>
<evidence type="ECO:0000256" key="2">
    <source>
        <dbReference type="ARBA" id="ARBA00022723"/>
    </source>
</evidence>
<evidence type="ECO:0000256" key="4">
    <source>
        <dbReference type="ARBA" id="ARBA00022771"/>
    </source>
</evidence>
<dbReference type="InterPro" id="IPR011011">
    <property type="entry name" value="Znf_FYVE_PHD"/>
</dbReference>
<organism evidence="13 14">
    <name type="scientific">Strongyloides papillosus</name>
    <name type="common">Intestinal threadworm</name>
    <dbReference type="NCBI Taxonomy" id="174720"/>
    <lineage>
        <taxon>Eukaryota</taxon>
        <taxon>Metazoa</taxon>
        <taxon>Ecdysozoa</taxon>
        <taxon>Nematoda</taxon>
        <taxon>Chromadorea</taxon>
        <taxon>Rhabditida</taxon>
        <taxon>Tylenchina</taxon>
        <taxon>Panagrolaimomorpha</taxon>
        <taxon>Strongyloidoidea</taxon>
        <taxon>Strongyloididae</taxon>
        <taxon>Strongyloides</taxon>
    </lineage>
</organism>
<evidence type="ECO:0000256" key="9">
    <source>
        <dbReference type="SAM" id="Coils"/>
    </source>
</evidence>
<dbReference type="Gene3D" id="3.30.40.10">
    <property type="entry name" value="Zinc/RING finger domain, C3HC4 (zinc finger)"/>
    <property type="match status" value="1"/>
</dbReference>
<keyword evidence="4 8" id="KW-0863">Zinc-finger</keyword>
<keyword evidence="9" id="KW-0175">Coiled coil</keyword>
<evidence type="ECO:0000313" key="13">
    <source>
        <dbReference type="Proteomes" id="UP000046392"/>
    </source>
</evidence>
<evidence type="ECO:0000313" key="14">
    <source>
        <dbReference type="WBParaSite" id="SPAL_0001579200.1"/>
    </source>
</evidence>
<feature type="region of interest" description="Disordered" evidence="10">
    <location>
        <begin position="186"/>
        <end position="207"/>
    </location>
</feature>
<dbReference type="Proteomes" id="UP000046392">
    <property type="component" value="Unplaced"/>
</dbReference>